<dbReference type="Proteomes" id="UP000250321">
    <property type="component" value="Unassembled WGS sequence"/>
</dbReference>
<keyword evidence="3" id="KW-1185">Reference proteome</keyword>
<organism evidence="2 3">
    <name type="scientific">Prunus yedoensis var. nudiflora</name>
    <dbReference type="NCBI Taxonomy" id="2094558"/>
    <lineage>
        <taxon>Eukaryota</taxon>
        <taxon>Viridiplantae</taxon>
        <taxon>Streptophyta</taxon>
        <taxon>Embryophyta</taxon>
        <taxon>Tracheophyta</taxon>
        <taxon>Spermatophyta</taxon>
        <taxon>Magnoliopsida</taxon>
        <taxon>eudicotyledons</taxon>
        <taxon>Gunneridae</taxon>
        <taxon>Pentapetalae</taxon>
        <taxon>rosids</taxon>
        <taxon>fabids</taxon>
        <taxon>Rosales</taxon>
        <taxon>Rosaceae</taxon>
        <taxon>Amygdaloideae</taxon>
        <taxon>Amygdaleae</taxon>
        <taxon>Prunus</taxon>
    </lineage>
</organism>
<dbReference type="AlphaFoldDB" id="A0A314UEI5"/>
<evidence type="ECO:0000256" key="1">
    <source>
        <dbReference type="SAM" id="Phobius"/>
    </source>
</evidence>
<evidence type="ECO:0000313" key="3">
    <source>
        <dbReference type="Proteomes" id="UP000250321"/>
    </source>
</evidence>
<gene>
    <name evidence="2" type="ORF">Pyn_04529</name>
</gene>
<keyword evidence="1" id="KW-1133">Transmembrane helix</keyword>
<evidence type="ECO:0000313" key="2">
    <source>
        <dbReference type="EMBL" id="PQM35915.1"/>
    </source>
</evidence>
<dbReference type="EMBL" id="PJQY01003609">
    <property type="protein sequence ID" value="PQM35915.1"/>
    <property type="molecule type" value="Genomic_DNA"/>
</dbReference>
<comment type="caution">
    <text evidence="2">The sequence shown here is derived from an EMBL/GenBank/DDBJ whole genome shotgun (WGS) entry which is preliminary data.</text>
</comment>
<keyword evidence="1" id="KW-0472">Membrane</keyword>
<feature type="transmembrane region" description="Helical" evidence="1">
    <location>
        <begin position="15"/>
        <end position="35"/>
    </location>
</feature>
<proteinExistence type="predicted"/>
<protein>
    <submittedName>
        <fullName evidence="2">Uncharacterized protein</fullName>
    </submittedName>
</protein>
<sequence>MVLGFAAGWGGEKRWFFGWLGLLGAGSVHGLWVGVMRENKSWGEGGVLGVGFYHRTSIGSLVAWF</sequence>
<keyword evidence="1" id="KW-0812">Transmembrane</keyword>
<name>A0A314UEI5_PRUYE</name>
<reference evidence="2 3" key="1">
    <citation type="submission" date="2018-02" db="EMBL/GenBank/DDBJ databases">
        <title>Draft genome of wild Prunus yedoensis var. nudiflora.</title>
        <authorList>
            <person name="Baek S."/>
            <person name="Kim J.-H."/>
            <person name="Choi K."/>
            <person name="Kim G.-B."/>
            <person name="Cho A."/>
            <person name="Jang H."/>
            <person name="Shin C.-H."/>
            <person name="Yu H.-J."/>
            <person name="Mun J.-H."/>
        </authorList>
    </citation>
    <scope>NUCLEOTIDE SEQUENCE [LARGE SCALE GENOMIC DNA]</scope>
    <source>
        <strain evidence="3">cv. Jeju island</strain>
        <tissue evidence="2">Leaf</tissue>
    </source>
</reference>
<accession>A0A314UEI5</accession>